<gene>
    <name evidence="1" type="ORF">RhiirA1_539555</name>
</gene>
<protein>
    <recommendedName>
        <fullName evidence="3">F-box domain-containing protein</fullName>
    </recommendedName>
</protein>
<accession>A0A2N0RC27</accession>
<sequence length="530" mass="61973">MSCSKIFSGDLPELIYEIIKNFQNDYSTLHSCILVNRLWCRLAIPLLWENPFSITTGNYNFIEVYLYNLNDYLKTKINDYQIINYLLPSNTLFNYPSFIKYLNICKIALSIERCLKANYKASNSVNLVTYTNSILASVFEFEKLINMSLIKLFIENEVNLHTLEIGISTAFYKYYNVYVDISEMILQNPNFIHNIRNLSLSAENNHCKNALIKNYISQIINLHQNLKRILFGHKSLSLYQSLLLSKEFNCSNTLNTIIFCEVSFNGINNLVNVFENLNVLESVHIIYCSTLDSFIQQITNLTKPLKLKSLFIRVNLPTDSLQSLLQKYGNYLENFKCGRSYEFEVQQRHLELIMKYCINIKFLDLYGIESHITSKMFGLIENINQNLNYLSINVGNCQNELILQNLGQILPSKLEYLSLTLRMIKVNDFEVFLKNSQDTFFKKLLISNLVREYSDDIDILPYIKEYIMKKKRVQYLAIKNTSSTFSISKGKDVDLSNFKDEVKEFKLHNIIVLKYIDLFTDVNRFINEID</sequence>
<proteinExistence type="predicted"/>
<evidence type="ECO:0000313" key="2">
    <source>
        <dbReference type="Proteomes" id="UP000232688"/>
    </source>
</evidence>
<reference evidence="1 2" key="1">
    <citation type="submission" date="2017-10" db="EMBL/GenBank/DDBJ databases">
        <title>Extensive intraspecific genome diversity in a model arbuscular mycorrhizal fungus.</title>
        <authorList>
            <person name="Chen E.C.H."/>
            <person name="Morin E."/>
            <person name="Baudet D."/>
            <person name="Noel J."/>
            <person name="Ndikumana S."/>
            <person name="Charron P."/>
            <person name="St-Onge C."/>
            <person name="Giorgi J."/>
            <person name="Grigoriev I.V."/>
            <person name="Roux C."/>
            <person name="Martin F.M."/>
            <person name="Corradi N."/>
        </authorList>
    </citation>
    <scope>NUCLEOTIDE SEQUENCE [LARGE SCALE GENOMIC DNA]</scope>
    <source>
        <strain evidence="1 2">A1</strain>
    </source>
</reference>
<comment type="caution">
    <text evidence="1">The sequence shown here is derived from an EMBL/GenBank/DDBJ whole genome shotgun (WGS) entry which is preliminary data.</text>
</comment>
<name>A0A2N0RC27_9GLOM</name>
<organism evidence="1 2">
    <name type="scientific">Rhizophagus irregularis</name>
    <dbReference type="NCBI Taxonomy" id="588596"/>
    <lineage>
        <taxon>Eukaryota</taxon>
        <taxon>Fungi</taxon>
        <taxon>Fungi incertae sedis</taxon>
        <taxon>Mucoromycota</taxon>
        <taxon>Glomeromycotina</taxon>
        <taxon>Glomeromycetes</taxon>
        <taxon>Glomerales</taxon>
        <taxon>Glomeraceae</taxon>
        <taxon>Rhizophagus</taxon>
    </lineage>
</organism>
<dbReference type="AlphaFoldDB" id="A0A2N0RC27"/>
<dbReference type="Proteomes" id="UP000232688">
    <property type="component" value="Unassembled WGS sequence"/>
</dbReference>
<evidence type="ECO:0000313" key="1">
    <source>
        <dbReference type="EMBL" id="PKC60860.1"/>
    </source>
</evidence>
<dbReference type="EMBL" id="LLXH01001077">
    <property type="protein sequence ID" value="PKC60860.1"/>
    <property type="molecule type" value="Genomic_DNA"/>
</dbReference>
<evidence type="ECO:0008006" key="3">
    <source>
        <dbReference type="Google" id="ProtNLM"/>
    </source>
</evidence>
<dbReference type="VEuPathDB" id="FungiDB:RhiirA1_539555"/>
<dbReference type="VEuPathDB" id="FungiDB:FUN_001270"/>
<reference evidence="1 2" key="2">
    <citation type="submission" date="2017-10" db="EMBL/GenBank/DDBJ databases">
        <title>Genome analyses suggest a sexual origin of heterokaryosis in a supposedly ancient asexual fungus.</title>
        <authorList>
            <person name="Corradi N."/>
            <person name="Sedzielewska K."/>
            <person name="Noel J."/>
            <person name="Charron P."/>
            <person name="Farinelli L."/>
            <person name="Marton T."/>
            <person name="Kruger M."/>
            <person name="Pelin A."/>
            <person name="Brachmann A."/>
            <person name="Corradi N."/>
        </authorList>
    </citation>
    <scope>NUCLEOTIDE SEQUENCE [LARGE SCALE GENOMIC DNA]</scope>
    <source>
        <strain evidence="1 2">A1</strain>
    </source>
</reference>
<dbReference type="VEuPathDB" id="FungiDB:RhiirFUN_010141"/>